<evidence type="ECO:0000313" key="3">
    <source>
        <dbReference type="Proteomes" id="UP001596145"/>
    </source>
</evidence>
<organism evidence="2 3">
    <name type="scientific">Halorubrum glutamatedens</name>
    <dbReference type="NCBI Taxonomy" id="2707018"/>
    <lineage>
        <taxon>Archaea</taxon>
        <taxon>Methanobacteriati</taxon>
        <taxon>Methanobacteriota</taxon>
        <taxon>Stenosarchaea group</taxon>
        <taxon>Halobacteria</taxon>
        <taxon>Halobacteriales</taxon>
        <taxon>Haloferacaceae</taxon>
        <taxon>Halorubrum</taxon>
    </lineage>
</organism>
<gene>
    <name evidence="2" type="ORF">ACFPJA_03945</name>
</gene>
<evidence type="ECO:0008006" key="4">
    <source>
        <dbReference type="Google" id="ProtNLM"/>
    </source>
</evidence>
<sequence length="77" mass="8779">MTYRSGGDFLHTASKCPASVSPHALRRGYVTEAMNAGQPKAVTADRVDMSREVMDRHYDKSTKNEQMERREEYLVDV</sequence>
<accession>A0ABD5QP23</accession>
<dbReference type="InterPro" id="IPR013762">
    <property type="entry name" value="Integrase-like_cat_sf"/>
</dbReference>
<dbReference type="SUPFAM" id="SSF56349">
    <property type="entry name" value="DNA breaking-rejoining enzymes"/>
    <property type="match status" value="1"/>
</dbReference>
<keyword evidence="3" id="KW-1185">Reference proteome</keyword>
<reference evidence="2 3" key="1">
    <citation type="journal article" date="2019" name="Int. J. Syst. Evol. Microbiol.">
        <title>The Global Catalogue of Microorganisms (GCM) 10K type strain sequencing project: providing services to taxonomists for standard genome sequencing and annotation.</title>
        <authorList>
            <consortium name="The Broad Institute Genomics Platform"/>
            <consortium name="The Broad Institute Genome Sequencing Center for Infectious Disease"/>
            <person name="Wu L."/>
            <person name="Ma J."/>
        </authorList>
    </citation>
    <scope>NUCLEOTIDE SEQUENCE [LARGE SCALE GENOMIC DNA]</scope>
    <source>
        <strain evidence="2 3">CGMCC 1.16026</strain>
    </source>
</reference>
<proteinExistence type="predicted"/>
<dbReference type="InterPro" id="IPR011010">
    <property type="entry name" value="DNA_brk_join_enz"/>
</dbReference>
<protein>
    <recommendedName>
        <fullName evidence="4">Integrase</fullName>
    </recommendedName>
</protein>
<dbReference type="Proteomes" id="UP001596145">
    <property type="component" value="Unassembled WGS sequence"/>
</dbReference>
<dbReference type="Gene3D" id="1.10.443.10">
    <property type="entry name" value="Intergrase catalytic core"/>
    <property type="match status" value="1"/>
</dbReference>
<evidence type="ECO:0000256" key="1">
    <source>
        <dbReference type="ARBA" id="ARBA00023172"/>
    </source>
</evidence>
<name>A0ABD5QP23_9EURY</name>
<evidence type="ECO:0000313" key="2">
    <source>
        <dbReference type="EMBL" id="MFC5133877.1"/>
    </source>
</evidence>
<dbReference type="RefSeq" id="WP_203227919.1">
    <property type="nucleotide sequence ID" value="NZ_JBHSKV010000006.1"/>
</dbReference>
<dbReference type="AlphaFoldDB" id="A0ABD5QP23"/>
<dbReference type="GO" id="GO:0006310">
    <property type="term" value="P:DNA recombination"/>
    <property type="evidence" value="ECO:0007669"/>
    <property type="project" value="UniProtKB-KW"/>
</dbReference>
<keyword evidence="1" id="KW-0233">DNA recombination</keyword>
<comment type="caution">
    <text evidence="2">The sequence shown here is derived from an EMBL/GenBank/DDBJ whole genome shotgun (WGS) entry which is preliminary data.</text>
</comment>
<dbReference type="EMBL" id="JBHSKV010000006">
    <property type="protein sequence ID" value="MFC5133877.1"/>
    <property type="molecule type" value="Genomic_DNA"/>
</dbReference>